<feature type="region of interest" description="Disordered" evidence="8">
    <location>
        <begin position="27"/>
        <end position="55"/>
    </location>
</feature>
<dbReference type="Gene3D" id="2.30.180.10">
    <property type="entry name" value="FAS1 domain"/>
    <property type="match status" value="1"/>
</dbReference>
<name>A0AAD8W9F5_LOLMU</name>
<evidence type="ECO:0000256" key="8">
    <source>
        <dbReference type="SAM" id="MobiDB-lite"/>
    </source>
</evidence>
<dbReference type="GO" id="GO:0098552">
    <property type="term" value="C:side of membrane"/>
    <property type="evidence" value="ECO:0007669"/>
    <property type="project" value="UniProtKB-KW"/>
</dbReference>
<feature type="signal peptide" evidence="10">
    <location>
        <begin position="1"/>
        <end position="21"/>
    </location>
</feature>
<evidence type="ECO:0000259" key="11">
    <source>
        <dbReference type="PROSITE" id="PS50213"/>
    </source>
</evidence>
<evidence type="ECO:0000256" key="5">
    <source>
        <dbReference type="ARBA" id="ARBA00022729"/>
    </source>
</evidence>
<keyword evidence="9" id="KW-0812">Transmembrane</keyword>
<keyword evidence="6 9" id="KW-0472">Membrane</keyword>
<proteinExistence type="inferred from homology"/>
<evidence type="ECO:0000256" key="6">
    <source>
        <dbReference type="ARBA" id="ARBA00023136"/>
    </source>
</evidence>
<organism evidence="12 13">
    <name type="scientific">Lolium multiflorum</name>
    <name type="common">Italian ryegrass</name>
    <name type="synonym">Lolium perenne subsp. multiflorum</name>
    <dbReference type="NCBI Taxonomy" id="4521"/>
    <lineage>
        <taxon>Eukaryota</taxon>
        <taxon>Viridiplantae</taxon>
        <taxon>Streptophyta</taxon>
        <taxon>Embryophyta</taxon>
        <taxon>Tracheophyta</taxon>
        <taxon>Spermatophyta</taxon>
        <taxon>Magnoliopsida</taxon>
        <taxon>Liliopsida</taxon>
        <taxon>Poales</taxon>
        <taxon>Poaceae</taxon>
        <taxon>BOP clade</taxon>
        <taxon>Pooideae</taxon>
        <taxon>Poodae</taxon>
        <taxon>Poeae</taxon>
        <taxon>Poeae Chloroplast Group 2 (Poeae type)</taxon>
        <taxon>Loliodinae</taxon>
        <taxon>Loliinae</taxon>
        <taxon>Lolium</taxon>
    </lineage>
</organism>
<comment type="subcellular location">
    <subcellularLocation>
        <location evidence="1">Cell membrane</location>
        <topology evidence="1">Lipid-anchor</topology>
        <topology evidence="1">GPI-anchor</topology>
    </subcellularLocation>
</comment>
<evidence type="ECO:0000256" key="2">
    <source>
        <dbReference type="ARBA" id="ARBA00007843"/>
    </source>
</evidence>
<evidence type="ECO:0000256" key="10">
    <source>
        <dbReference type="SAM" id="SignalP"/>
    </source>
</evidence>
<keyword evidence="5 10" id="KW-0732">Signal</keyword>
<feature type="domain" description="FAS1" evidence="11">
    <location>
        <begin position="53"/>
        <end position="198"/>
    </location>
</feature>
<dbReference type="GO" id="GO:0009834">
    <property type="term" value="P:plant-type secondary cell wall biogenesis"/>
    <property type="evidence" value="ECO:0007669"/>
    <property type="project" value="TreeGrafter"/>
</dbReference>
<comment type="caution">
    <text evidence="12">The sequence shown here is derived from an EMBL/GenBank/DDBJ whole genome shotgun (WGS) entry which is preliminary data.</text>
</comment>
<accession>A0AAD8W9F5</accession>
<evidence type="ECO:0000313" key="13">
    <source>
        <dbReference type="Proteomes" id="UP001231189"/>
    </source>
</evidence>
<evidence type="ECO:0000256" key="1">
    <source>
        <dbReference type="ARBA" id="ARBA00004609"/>
    </source>
</evidence>
<dbReference type="SMART" id="SM00554">
    <property type="entry name" value="FAS1"/>
    <property type="match status" value="1"/>
</dbReference>
<comment type="function">
    <text evidence="7">May be a cell surface adhesion protein.</text>
</comment>
<dbReference type="Pfam" id="PF02469">
    <property type="entry name" value="Fasciclin"/>
    <property type="match status" value="1"/>
</dbReference>
<dbReference type="PANTHER" id="PTHR32077:SF83">
    <property type="entry name" value="OS06G0285100 PROTEIN"/>
    <property type="match status" value="1"/>
</dbReference>
<protein>
    <recommendedName>
        <fullName evidence="11">FAS1 domain-containing protein</fullName>
    </recommendedName>
</protein>
<keyword evidence="4" id="KW-0336">GPI-anchor</keyword>
<gene>
    <name evidence="12" type="ORF">QYE76_063572</name>
</gene>
<keyword evidence="4" id="KW-0325">Glycoprotein</keyword>
<dbReference type="AlphaFoldDB" id="A0AAD8W9F5"/>
<keyword evidence="4" id="KW-0449">Lipoprotein</keyword>
<dbReference type="PROSITE" id="PS50213">
    <property type="entry name" value="FAS1"/>
    <property type="match status" value="1"/>
</dbReference>
<evidence type="ECO:0000256" key="9">
    <source>
        <dbReference type="SAM" id="Phobius"/>
    </source>
</evidence>
<sequence length="260" mass="27062">MAGSAAPFLIGLVLFASGAAATGDDGAMEIPHLQLPGTPDLGRGDGPDAPPPPQGQLMDIMSTSGCGRFAALVVASPNVSDVFQQRLIPGGGGLTLFCPDDKAVAAFEPKFGTLADSDRLDALLHHATAALYIRAQLAAFDSVAVRTLATNSSHSITLRDDGDTVWLCAPWQGVAAKVIKTVSEEEGPLAVYLVDAVLLPGHLRQKLDGGDEAAACGGWLYCCVPVWVVLLLVLGSIVGFISGWVAAEVRFGKMRIKDTQ</sequence>
<dbReference type="GO" id="GO:0005886">
    <property type="term" value="C:plasma membrane"/>
    <property type="evidence" value="ECO:0007669"/>
    <property type="project" value="UniProtKB-SubCell"/>
</dbReference>
<evidence type="ECO:0000256" key="7">
    <source>
        <dbReference type="ARBA" id="ARBA00024686"/>
    </source>
</evidence>
<evidence type="ECO:0000256" key="4">
    <source>
        <dbReference type="ARBA" id="ARBA00022622"/>
    </source>
</evidence>
<dbReference type="PANTHER" id="PTHR32077">
    <property type="entry name" value="FASCICLIN-LIKE ARABINOGALACTAN PROTEIN"/>
    <property type="match status" value="1"/>
</dbReference>
<dbReference type="InterPro" id="IPR045003">
    <property type="entry name" value="FLA_A"/>
</dbReference>
<comment type="similarity">
    <text evidence="2">Belongs to the fasciclin-like AGP family.</text>
</comment>
<dbReference type="Proteomes" id="UP001231189">
    <property type="component" value="Unassembled WGS sequence"/>
</dbReference>
<feature type="transmembrane region" description="Helical" evidence="9">
    <location>
        <begin position="226"/>
        <end position="247"/>
    </location>
</feature>
<evidence type="ECO:0000256" key="3">
    <source>
        <dbReference type="ARBA" id="ARBA00022475"/>
    </source>
</evidence>
<keyword evidence="13" id="KW-1185">Reference proteome</keyword>
<keyword evidence="3" id="KW-1003">Cell membrane</keyword>
<feature type="chain" id="PRO_5042086937" description="FAS1 domain-containing protein" evidence="10">
    <location>
        <begin position="22"/>
        <end position="260"/>
    </location>
</feature>
<evidence type="ECO:0000313" key="12">
    <source>
        <dbReference type="EMBL" id="KAK1645767.1"/>
    </source>
</evidence>
<reference evidence="12" key="1">
    <citation type="submission" date="2023-07" db="EMBL/GenBank/DDBJ databases">
        <title>A chromosome-level genome assembly of Lolium multiflorum.</title>
        <authorList>
            <person name="Chen Y."/>
            <person name="Copetti D."/>
            <person name="Kolliker R."/>
            <person name="Studer B."/>
        </authorList>
    </citation>
    <scope>NUCLEOTIDE SEQUENCE</scope>
    <source>
        <strain evidence="12">02402/16</strain>
        <tissue evidence="12">Leaf</tissue>
    </source>
</reference>
<dbReference type="InterPro" id="IPR000782">
    <property type="entry name" value="FAS1_domain"/>
</dbReference>
<dbReference type="EMBL" id="JAUUTY010000004">
    <property type="protein sequence ID" value="KAK1645767.1"/>
    <property type="molecule type" value="Genomic_DNA"/>
</dbReference>
<dbReference type="InterPro" id="IPR036378">
    <property type="entry name" value="FAS1_dom_sf"/>
</dbReference>
<keyword evidence="9" id="KW-1133">Transmembrane helix</keyword>
<dbReference type="SUPFAM" id="SSF82153">
    <property type="entry name" value="FAS1 domain"/>
    <property type="match status" value="1"/>
</dbReference>